<protein>
    <submittedName>
        <fullName evidence="1">Uncharacterized protein</fullName>
    </submittedName>
</protein>
<organism evidence="1">
    <name type="scientific">Hyperionvirus sp</name>
    <dbReference type="NCBI Taxonomy" id="2487770"/>
    <lineage>
        <taxon>Viruses</taxon>
        <taxon>Varidnaviria</taxon>
        <taxon>Bamfordvirae</taxon>
        <taxon>Nucleocytoviricota</taxon>
        <taxon>Megaviricetes</taxon>
        <taxon>Imitervirales</taxon>
        <taxon>Mimiviridae</taxon>
        <taxon>Klosneuvirinae</taxon>
    </lineage>
</organism>
<gene>
    <name evidence="1" type="ORF">Hyperionvirus15_48</name>
</gene>
<evidence type="ECO:0000313" key="1">
    <source>
        <dbReference type="EMBL" id="AYV84010.1"/>
    </source>
</evidence>
<sequence length="46" mass="5490">MYFSWMKFTLVLSYFIPPTNSANLFMAILWTVNTVEKVNMQQKNIQ</sequence>
<name>A0A3G5A9T8_9VIRU</name>
<dbReference type="EMBL" id="MK072397">
    <property type="protein sequence ID" value="AYV84010.1"/>
    <property type="molecule type" value="Genomic_DNA"/>
</dbReference>
<reference evidence="1" key="1">
    <citation type="submission" date="2018-10" db="EMBL/GenBank/DDBJ databases">
        <title>Hidden diversity of soil giant viruses.</title>
        <authorList>
            <person name="Schulz F."/>
            <person name="Alteio L."/>
            <person name="Goudeau D."/>
            <person name="Ryan E.M."/>
            <person name="Malmstrom R.R."/>
            <person name="Blanchard J."/>
            <person name="Woyke T."/>
        </authorList>
    </citation>
    <scope>NUCLEOTIDE SEQUENCE</scope>
    <source>
        <strain evidence="1">HYV1</strain>
    </source>
</reference>
<accession>A0A3G5A9T8</accession>
<proteinExistence type="predicted"/>